<name>A0A8H6HVX0_9AGAR</name>
<proteinExistence type="predicted"/>
<gene>
    <name evidence="1" type="ORF">DFP72DRAFT_1131046</name>
</gene>
<evidence type="ECO:0000313" key="2">
    <source>
        <dbReference type="Proteomes" id="UP000521943"/>
    </source>
</evidence>
<dbReference type="Proteomes" id="UP000521943">
    <property type="component" value="Unassembled WGS sequence"/>
</dbReference>
<comment type="caution">
    <text evidence="1">The sequence shown here is derived from an EMBL/GenBank/DDBJ whole genome shotgun (WGS) entry which is preliminary data.</text>
</comment>
<sequence length="276" mass="31318">MLQQLWNGTTLLRKRSPTDHIPAKPFNAHDVEIIVFPLESSKTEMWSTTAYVSHEGEHPVENLDLRDLFPYGGLSVFFLYESPDQETLFHLRIVFSSITSLPPRPINRAIDARFDRLGSVMSSSPSTRNRAPVRNPSFVSIPRPEADIVVALVGDWLEIMWNEMFGSIEGWPEEEREKTYGGLHVRQKRADLPSRNVTGGRSVVADDHVCDIKCFGGFSRRYRTCYAINLAYGRVSRKSTVENNLDDTLLNALKPSGELILVEDARLFSVYIYSPL</sequence>
<dbReference type="AlphaFoldDB" id="A0A8H6HVX0"/>
<accession>A0A8H6HVX0</accession>
<keyword evidence="2" id="KW-1185">Reference proteome</keyword>
<reference evidence="1 2" key="1">
    <citation type="submission" date="2020-07" db="EMBL/GenBank/DDBJ databases">
        <title>Comparative genomics of pyrophilous fungi reveals a link between fire events and developmental genes.</title>
        <authorList>
            <consortium name="DOE Joint Genome Institute"/>
            <person name="Steindorff A.S."/>
            <person name="Carver A."/>
            <person name="Calhoun S."/>
            <person name="Stillman K."/>
            <person name="Liu H."/>
            <person name="Lipzen A."/>
            <person name="Pangilinan J."/>
            <person name="Labutti K."/>
            <person name="Bruns T.D."/>
            <person name="Grigoriev I.V."/>
        </authorList>
    </citation>
    <scope>NUCLEOTIDE SEQUENCE [LARGE SCALE GENOMIC DNA]</scope>
    <source>
        <strain evidence="1 2">CBS 144469</strain>
    </source>
</reference>
<organism evidence="1 2">
    <name type="scientific">Ephemerocybe angulata</name>
    <dbReference type="NCBI Taxonomy" id="980116"/>
    <lineage>
        <taxon>Eukaryota</taxon>
        <taxon>Fungi</taxon>
        <taxon>Dikarya</taxon>
        <taxon>Basidiomycota</taxon>
        <taxon>Agaricomycotina</taxon>
        <taxon>Agaricomycetes</taxon>
        <taxon>Agaricomycetidae</taxon>
        <taxon>Agaricales</taxon>
        <taxon>Agaricineae</taxon>
        <taxon>Psathyrellaceae</taxon>
        <taxon>Ephemerocybe</taxon>
    </lineage>
</organism>
<dbReference type="EMBL" id="JACGCI010000040">
    <property type="protein sequence ID" value="KAF6753352.1"/>
    <property type="molecule type" value="Genomic_DNA"/>
</dbReference>
<dbReference type="OrthoDB" id="3052191at2759"/>
<evidence type="ECO:0000313" key="1">
    <source>
        <dbReference type="EMBL" id="KAF6753352.1"/>
    </source>
</evidence>
<protein>
    <submittedName>
        <fullName evidence="1">Uncharacterized protein</fullName>
    </submittedName>
</protein>